<dbReference type="GO" id="GO:0004609">
    <property type="term" value="F:phosphatidylserine decarboxylase activity"/>
    <property type="evidence" value="ECO:0007669"/>
    <property type="project" value="InterPro"/>
</dbReference>
<evidence type="ECO:0000256" key="1">
    <source>
        <dbReference type="ARBA" id="ARBA00022793"/>
    </source>
</evidence>
<evidence type="ECO:0000256" key="2">
    <source>
        <dbReference type="ARBA" id="ARBA00023239"/>
    </source>
</evidence>
<keyword evidence="2" id="KW-0456">Lyase</keyword>
<evidence type="ECO:0000256" key="3">
    <source>
        <dbReference type="SAM" id="MobiDB-lite"/>
    </source>
</evidence>
<dbReference type="OrthoDB" id="4330at2759"/>
<comment type="caution">
    <text evidence="4">The sequence shown here is derived from an EMBL/GenBank/DDBJ whole genome shotgun (WGS) entry which is preliminary data.</text>
</comment>
<dbReference type="Pfam" id="PF02666">
    <property type="entry name" value="PS_Dcarbxylase"/>
    <property type="match status" value="1"/>
</dbReference>
<name>A0A9P5X1L5_9AGAR</name>
<reference evidence="4" key="1">
    <citation type="submission" date="2020-11" db="EMBL/GenBank/DDBJ databases">
        <authorList>
            <consortium name="DOE Joint Genome Institute"/>
            <person name="Ahrendt S."/>
            <person name="Riley R."/>
            <person name="Andreopoulos W."/>
            <person name="Labutti K."/>
            <person name="Pangilinan J."/>
            <person name="Ruiz-Duenas F.J."/>
            <person name="Barrasa J.M."/>
            <person name="Sanchez-Garcia M."/>
            <person name="Camarero S."/>
            <person name="Miyauchi S."/>
            <person name="Serrano A."/>
            <person name="Linde D."/>
            <person name="Babiker R."/>
            <person name="Drula E."/>
            <person name="Ayuso-Fernandez I."/>
            <person name="Pacheco R."/>
            <person name="Padilla G."/>
            <person name="Ferreira P."/>
            <person name="Barriuso J."/>
            <person name="Kellner H."/>
            <person name="Castanera R."/>
            <person name="Alfaro M."/>
            <person name="Ramirez L."/>
            <person name="Pisabarro A.G."/>
            <person name="Kuo A."/>
            <person name="Tritt A."/>
            <person name="Lipzen A."/>
            <person name="He G."/>
            <person name="Yan M."/>
            <person name="Ng V."/>
            <person name="Cullen D."/>
            <person name="Martin F."/>
            <person name="Rosso M.-N."/>
            <person name="Henrissat B."/>
            <person name="Hibbett D."/>
            <person name="Martinez A.T."/>
            <person name="Grigoriev I.V."/>
        </authorList>
    </citation>
    <scope>NUCLEOTIDE SEQUENCE</scope>
    <source>
        <strain evidence="4">MF-IS2</strain>
    </source>
</reference>
<gene>
    <name evidence="4" type="ORF">P691DRAFT_765725</name>
</gene>
<dbReference type="PANTHER" id="PTHR10067">
    <property type="entry name" value="PHOSPHATIDYLSERINE DECARBOXYLASE"/>
    <property type="match status" value="1"/>
</dbReference>
<feature type="compositionally biased region" description="Low complexity" evidence="3">
    <location>
        <begin position="236"/>
        <end position="256"/>
    </location>
</feature>
<dbReference type="PANTHER" id="PTHR10067:SF6">
    <property type="entry name" value="PHOSPHATIDYLSERINE DECARBOXYLASE PROENZYME, MITOCHONDRIAL"/>
    <property type="match status" value="1"/>
</dbReference>
<evidence type="ECO:0000313" key="5">
    <source>
        <dbReference type="Proteomes" id="UP000807342"/>
    </source>
</evidence>
<keyword evidence="1" id="KW-0210">Decarboxylase</keyword>
<dbReference type="GO" id="GO:0006646">
    <property type="term" value="P:phosphatidylethanolamine biosynthetic process"/>
    <property type="evidence" value="ECO:0007669"/>
    <property type="project" value="TreeGrafter"/>
</dbReference>
<protein>
    <submittedName>
        <fullName evidence="4">Uncharacterized protein</fullName>
    </submittedName>
</protein>
<dbReference type="AlphaFoldDB" id="A0A9P5X1L5"/>
<dbReference type="EMBL" id="MU151739">
    <property type="protein sequence ID" value="KAF9441944.1"/>
    <property type="molecule type" value="Genomic_DNA"/>
</dbReference>
<keyword evidence="5" id="KW-1185">Reference proteome</keyword>
<accession>A0A9P5X1L5</accession>
<dbReference type="InterPro" id="IPR003817">
    <property type="entry name" value="PS_Dcarbxylase"/>
</dbReference>
<evidence type="ECO:0000313" key="4">
    <source>
        <dbReference type="EMBL" id="KAF9441944.1"/>
    </source>
</evidence>
<feature type="region of interest" description="Disordered" evidence="3">
    <location>
        <begin position="228"/>
        <end position="257"/>
    </location>
</feature>
<organism evidence="4 5">
    <name type="scientific">Macrolepiota fuliginosa MF-IS2</name>
    <dbReference type="NCBI Taxonomy" id="1400762"/>
    <lineage>
        <taxon>Eukaryota</taxon>
        <taxon>Fungi</taxon>
        <taxon>Dikarya</taxon>
        <taxon>Basidiomycota</taxon>
        <taxon>Agaricomycotina</taxon>
        <taxon>Agaricomycetes</taxon>
        <taxon>Agaricomycetidae</taxon>
        <taxon>Agaricales</taxon>
        <taxon>Agaricineae</taxon>
        <taxon>Agaricaceae</taxon>
        <taxon>Macrolepiota</taxon>
    </lineage>
</organism>
<sequence length="449" mass="48949">MSGASPIFLDTVGKTVGKIKESNQGNVRSVKSSLGRSGSETATFVARNMGKMRLEFARRILYQYSQQFRFPVGASSTIVMDNPSLATGSFVNASNMTTYNTTVIDGDDSNERRHTSFQHLAFGCNLDEIELHDLRSHFPLDGVSPVADAALVSPADGRTLHFSRVDVNGDGMGELGPVRVEQVKGIIFLNAPPGVKRPSSPDSNTVLFYNPKTELVNHREFANINGIEHSPDQLIGSTTPNGTSTPPRPASPSSTPQKFVDQADARKCLSSPATNAASPLVVPSNLSALVTPSSLLSYTLLQETHRFHSLTAWVVEKQRHFIAKRLENLFIFDERVALPGRWKHGLFSVVPVGATNVGSIKINFDNDLRTNDRRARGEGLPSMGTYTEAVYSLANPILRGQPLELAQEIGGFCLGREKVKVGQRLGDVVQRLEERVLPELDGDGKVKKN</sequence>
<proteinExistence type="predicted"/>
<dbReference type="GO" id="GO:0005739">
    <property type="term" value="C:mitochondrion"/>
    <property type="evidence" value="ECO:0007669"/>
    <property type="project" value="TreeGrafter"/>
</dbReference>
<dbReference type="Proteomes" id="UP000807342">
    <property type="component" value="Unassembled WGS sequence"/>
</dbReference>